<sequence length="151" mass="16455">MAHSTKGQIRGGWWESRVAAGLKRWGFKTAHYCPKKGVGDVLGLPFLVECKAYAETSWRPSEAAKWVRKADTQAAACRLPFGIVIAHLHGGQRLEHALWLMSPESYALARAVLPELVPISTYPTGTIALPVMVPDTVIALVHKGFPGLSRA</sequence>
<dbReference type="EMBL" id="JAAFYZ010000008">
    <property type="protein sequence ID" value="MBS2545967.1"/>
    <property type="molecule type" value="Genomic_DNA"/>
</dbReference>
<reference evidence="1 2" key="1">
    <citation type="submission" date="2020-02" db="EMBL/GenBank/DDBJ databases">
        <title>Acidophilic actinobacteria isolated from forest soil.</title>
        <authorList>
            <person name="Golinska P."/>
        </authorList>
    </citation>
    <scope>NUCLEOTIDE SEQUENCE [LARGE SCALE GENOMIC DNA]</scope>
    <source>
        <strain evidence="1 2">NL8</strain>
    </source>
</reference>
<comment type="caution">
    <text evidence="1">The sequence shown here is derived from an EMBL/GenBank/DDBJ whole genome shotgun (WGS) entry which is preliminary data.</text>
</comment>
<protein>
    <recommendedName>
        <fullName evidence="3">Holliday junction resolvase</fullName>
    </recommendedName>
</protein>
<name>A0ABS5KHW7_9ACTN</name>
<evidence type="ECO:0008006" key="3">
    <source>
        <dbReference type="Google" id="ProtNLM"/>
    </source>
</evidence>
<organism evidence="1 2">
    <name type="scientific">Catenulispora pinistramenti</name>
    <dbReference type="NCBI Taxonomy" id="2705254"/>
    <lineage>
        <taxon>Bacteria</taxon>
        <taxon>Bacillati</taxon>
        <taxon>Actinomycetota</taxon>
        <taxon>Actinomycetes</taxon>
        <taxon>Catenulisporales</taxon>
        <taxon>Catenulisporaceae</taxon>
        <taxon>Catenulispora</taxon>
    </lineage>
</organism>
<accession>A0ABS5KHW7</accession>
<dbReference type="RefSeq" id="WP_212007624.1">
    <property type="nucleotide sequence ID" value="NZ_JAAFYZ010000008.1"/>
</dbReference>
<keyword evidence="2" id="KW-1185">Reference proteome</keyword>
<gene>
    <name evidence="1" type="ORF">KGQ19_03710</name>
</gene>
<proteinExistence type="predicted"/>
<evidence type="ECO:0000313" key="1">
    <source>
        <dbReference type="EMBL" id="MBS2545967.1"/>
    </source>
</evidence>
<evidence type="ECO:0000313" key="2">
    <source>
        <dbReference type="Proteomes" id="UP000730482"/>
    </source>
</evidence>
<dbReference type="Proteomes" id="UP000730482">
    <property type="component" value="Unassembled WGS sequence"/>
</dbReference>